<dbReference type="SUPFAM" id="SSF52980">
    <property type="entry name" value="Restriction endonuclease-like"/>
    <property type="match status" value="1"/>
</dbReference>
<dbReference type="Gene3D" id="3.40.960.10">
    <property type="entry name" value="VSR Endonuclease"/>
    <property type="match status" value="1"/>
</dbReference>
<dbReference type="RefSeq" id="WP_204869310.1">
    <property type="nucleotide sequence ID" value="NZ_JAFBBK010000001.1"/>
</dbReference>
<dbReference type="Pfam" id="PF04480">
    <property type="entry name" value="DUF559"/>
    <property type="match status" value="1"/>
</dbReference>
<protein>
    <submittedName>
        <fullName evidence="3">Very-short-patch-repair endonuclease</fullName>
    </submittedName>
</protein>
<keyword evidence="3" id="KW-0378">Hydrolase</keyword>
<dbReference type="InterPro" id="IPR011335">
    <property type="entry name" value="Restrct_endonuc-II-like"/>
</dbReference>
<feature type="domain" description="DUF559" evidence="1">
    <location>
        <begin position="186"/>
        <end position="278"/>
    </location>
</feature>
<gene>
    <name evidence="3" type="ORF">JOE42_003253</name>
</gene>
<evidence type="ECO:0000313" key="4">
    <source>
        <dbReference type="Proteomes" id="UP000703038"/>
    </source>
</evidence>
<feature type="domain" description="AbiEi antitoxin N-terminal" evidence="2">
    <location>
        <begin position="2"/>
        <end position="45"/>
    </location>
</feature>
<dbReference type="InterPro" id="IPR025159">
    <property type="entry name" value="AbiEi_N"/>
</dbReference>
<sequence length="281" mass="31894">MIEKLLAEQDGVVTTAQALTAGLTPEAIEWRVHTGRWRRTSRGVFFAVDRPFTDDARIRCAAWSTSAGALSGPAAAYWHRMLPRAPETIEVTVPRTRSGRGITGVRLRRRDLPNVDVVIVRRVLVTRTPLTVLEASTVLGPEVMDRALQKTMTLDHLRRAHARNPGRRGYVRAEQLLRAAEGGARSEAERLFRRIMRSAHITGLRVNLPYAGYVLDFAFPHARVCVEIDGWAFHSDSAAFHRDRIRQNVLSREWTVLRYTWRDLVERPDEVAAEVRRFVTG</sequence>
<evidence type="ECO:0000259" key="1">
    <source>
        <dbReference type="Pfam" id="PF04480"/>
    </source>
</evidence>
<name>A0ABS2KX51_9NOCA</name>
<proteinExistence type="predicted"/>
<keyword evidence="3" id="KW-0540">Nuclease</keyword>
<dbReference type="GO" id="GO:0004519">
    <property type="term" value="F:endonuclease activity"/>
    <property type="evidence" value="ECO:0007669"/>
    <property type="project" value="UniProtKB-KW"/>
</dbReference>
<accession>A0ABS2KX51</accession>
<keyword evidence="3" id="KW-0255">Endonuclease</keyword>
<keyword evidence="4" id="KW-1185">Reference proteome</keyword>
<comment type="caution">
    <text evidence="3">The sequence shown here is derived from an EMBL/GenBank/DDBJ whole genome shotgun (WGS) entry which is preliminary data.</text>
</comment>
<dbReference type="InterPro" id="IPR007569">
    <property type="entry name" value="DUF559"/>
</dbReference>
<dbReference type="Proteomes" id="UP000703038">
    <property type="component" value="Unassembled WGS sequence"/>
</dbReference>
<dbReference type="EMBL" id="JAFBBK010000001">
    <property type="protein sequence ID" value="MBM7416520.1"/>
    <property type="molecule type" value="Genomic_DNA"/>
</dbReference>
<reference evidence="3 4" key="1">
    <citation type="submission" date="2021-01" db="EMBL/GenBank/DDBJ databases">
        <title>Genomics of switchgrass bacterial isolates.</title>
        <authorList>
            <person name="Shade A."/>
        </authorList>
    </citation>
    <scope>NUCLEOTIDE SEQUENCE [LARGE SCALE GENOMIC DNA]</scope>
    <source>
        <strain evidence="3 4">PvP111</strain>
    </source>
</reference>
<organism evidence="3 4">
    <name type="scientific">Rhodococcoides corynebacterioides</name>
    <dbReference type="NCBI Taxonomy" id="53972"/>
    <lineage>
        <taxon>Bacteria</taxon>
        <taxon>Bacillati</taxon>
        <taxon>Actinomycetota</taxon>
        <taxon>Actinomycetes</taxon>
        <taxon>Mycobacteriales</taxon>
        <taxon>Nocardiaceae</taxon>
        <taxon>Rhodococcoides</taxon>
    </lineage>
</organism>
<evidence type="ECO:0000313" key="3">
    <source>
        <dbReference type="EMBL" id="MBM7416520.1"/>
    </source>
</evidence>
<evidence type="ECO:0000259" key="2">
    <source>
        <dbReference type="Pfam" id="PF13338"/>
    </source>
</evidence>
<dbReference type="Pfam" id="PF13338">
    <property type="entry name" value="AbiEi_4"/>
    <property type="match status" value="1"/>
</dbReference>